<keyword evidence="1" id="KW-0812">Transmembrane</keyword>
<accession>A0A4U1IFX1</accession>
<evidence type="ECO:0000313" key="3">
    <source>
        <dbReference type="Proteomes" id="UP000305539"/>
    </source>
</evidence>
<dbReference type="Proteomes" id="UP000305539">
    <property type="component" value="Unassembled WGS sequence"/>
</dbReference>
<keyword evidence="1" id="KW-1133">Transmembrane helix</keyword>
<evidence type="ECO:0000313" key="2">
    <source>
        <dbReference type="EMBL" id="TKC92638.1"/>
    </source>
</evidence>
<gene>
    <name evidence="2" type="ORF">FAZ69_02935</name>
</gene>
<organism evidence="2 3">
    <name type="scientific">Trinickia terrae</name>
    <dbReference type="NCBI Taxonomy" id="2571161"/>
    <lineage>
        <taxon>Bacteria</taxon>
        <taxon>Pseudomonadati</taxon>
        <taxon>Pseudomonadota</taxon>
        <taxon>Betaproteobacteria</taxon>
        <taxon>Burkholderiales</taxon>
        <taxon>Burkholderiaceae</taxon>
        <taxon>Trinickia</taxon>
    </lineage>
</organism>
<dbReference type="Pfam" id="PF02592">
    <property type="entry name" value="Vut_1"/>
    <property type="match status" value="1"/>
</dbReference>
<evidence type="ECO:0000256" key="1">
    <source>
        <dbReference type="SAM" id="Phobius"/>
    </source>
</evidence>
<name>A0A4U1IFX1_9BURK</name>
<reference evidence="2 3" key="1">
    <citation type="submission" date="2019-04" db="EMBL/GenBank/DDBJ databases">
        <title>Trinickia sp. 7GSK02, isolated from subtropical forest soil.</title>
        <authorList>
            <person name="Gao Z.-H."/>
            <person name="Qiu L.-H."/>
        </authorList>
    </citation>
    <scope>NUCLEOTIDE SEQUENCE [LARGE SCALE GENOMIC DNA]</scope>
    <source>
        <strain evidence="2 3">7GSK02</strain>
    </source>
</reference>
<dbReference type="AlphaFoldDB" id="A0A4U1IFX1"/>
<feature type="transmembrane region" description="Helical" evidence="1">
    <location>
        <begin position="31"/>
        <end position="53"/>
    </location>
</feature>
<dbReference type="EMBL" id="SWJE01000001">
    <property type="protein sequence ID" value="TKC92638.1"/>
    <property type="molecule type" value="Genomic_DNA"/>
</dbReference>
<keyword evidence="1" id="KW-0472">Membrane</keyword>
<sequence>MQFPAALILFPATYAFSTILTEVYGFHVSRLAIWGGLVANSLVVLGVWLVSLLPTSPTHAGIGAQAYEALFSGYVRAFVASSIAYFCILFWGVLSAKEILMIVVKFLYELVLLPLVMRAARYLKQRDEIDYYDVNTRFNPFSLAE</sequence>
<dbReference type="OrthoDB" id="9805479at2"/>
<dbReference type="InterPro" id="IPR003744">
    <property type="entry name" value="YhhQ"/>
</dbReference>
<keyword evidence="3" id="KW-1185">Reference proteome</keyword>
<feature type="transmembrane region" description="Helical" evidence="1">
    <location>
        <begin position="99"/>
        <end position="117"/>
    </location>
</feature>
<protein>
    <submittedName>
        <fullName evidence="2">VUT family protein</fullName>
    </submittedName>
</protein>
<feature type="transmembrane region" description="Helical" evidence="1">
    <location>
        <begin position="74"/>
        <end position="93"/>
    </location>
</feature>
<proteinExistence type="predicted"/>
<comment type="caution">
    <text evidence="2">The sequence shown here is derived from an EMBL/GenBank/DDBJ whole genome shotgun (WGS) entry which is preliminary data.</text>
</comment>